<dbReference type="EMBL" id="ON649702">
    <property type="protein sequence ID" value="UVF62497.1"/>
    <property type="molecule type" value="Genomic_DNA"/>
</dbReference>
<dbReference type="Proteomes" id="UP001157002">
    <property type="component" value="Segment"/>
</dbReference>
<keyword evidence="2" id="KW-1185">Reference proteome</keyword>
<organism evidence="1 2">
    <name type="scientific">Poseidoniales virus YSH_150918</name>
    <dbReference type="NCBI Taxonomy" id="3071324"/>
    <lineage>
        <taxon>Viruses</taxon>
        <taxon>Duplodnaviria</taxon>
        <taxon>Heunggongvirae</taxon>
        <taxon>Uroviricota</taxon>
        <taxon>Caudoviricetes</taxon>
        <taxon>Magrovirales</taxon>
        <taxon>Aoguangviridae</taxon>
        <taxon>Aobingvirus</taxon>
        <taxon>Aobingvirus yangshanense</taxon>
    </lineage>
</organism>
<sequence>MEEIITPKRRLGTGMWDKRLIRNMTNLSVSNNYEEASKEWIATGRVWWAGLSTIPDWVSNTGHVKECLCGHKIVYHFEIENQENGRKECVGSDHISTYMIIKQIAQSQNRNIDDISDEEIQTWLNVRVESMKKTAWWELNGELFTEMFDAIKEYDVRINVRGRNIEWDFFKNCFTANYTLRKGSKGEYGSPEYRMASIVWRWNHPDNAKNQRDTRGYPTEKLYNDLVLFYATMSQWKEKIEIEDEKLLSLTIRQRQTQDEVQHGFEEGCESYGIIAFDIADYDSKIHGFLTDMKVLLSQNKELTDRQLQGLFNVIRSNMMTEKQRAFLNTLGVDDGELRKRFGTHFNQISKKRASKLIDEKISEREGGAYILGENGENATGDVND</sequence>
<dbReference type="GeneID" id="80545052"/>
<dbReference type="RefSeq" id="YP_010806091.1">
    <property type="nucleotide sequence ID" value="NC_077214.1"/>
</dbReference>
<name>A0A976UBG3_9CAUD</name>
<evidence type="ECO:0000313" key="2">
    <source>
        <dbReference type="Proteomes" id="UP001157002"/>
    </source>
</evidence>
<dbReference type="KEGG" id="vg:80545052"/>
<proteinExistence type="predicted"/>
<evidence type="ECO:0000313" key="1">
    <source>
        <dbReference type="EMBL" id="UVF62497.1"/>
    </source>
</evidence>
<reference evidence="1 2" key="1">
    <citation type="submission" date="2022-05" db="EMBL/GenBank/DDBJ databases">
        <title>Diverse viruses of marine archaea discovered using metagenomics.</title>
        <authorList>
            <person name="Zhou Y."/>
        </authorList>
    </citation>
    <scope>NUCLEOTIDE SEQUENCE [LARGE SCALE GENOMIC DNA]</scope>
    <source>
        <strain evidence="1">YSH_150918</strain>
    </source>
</reference>
<protein>
    <submittedName>
        <fullName evidence="1">Uncharacterized protein</fullName>
    </submittedName>
</protein>
<accession>A0A976UBG3</accession>